<evidence type="ECO:0000256" key="1">
    <source>
        <dbReference type="SAM" id="MobiDB-lite"/>
    </source>
</evidence>
<gene>
    <name evidence="2" type="ORF">C1H46_000373</name>
</gene>
<proteinExistence type="predicted"/>
<dbReference type="Proteomes" id="UP000315295">
    <property type="component" value="Unassembled WGS sequence"/>
</dbReference>
<name>A0A540NSU3_MALBA</name>
<dbReference type="EMBL" id="VIEB01000006">
    <property type="protein sequence ID" value="TQE14079.1"/>
    <property type="molecule type" value="Genomic_DNA"/>
</dbReference>
<accession>A0A540NSU3</accession>
<organism evidence="2 3">
    <name type="scientific">Malus baccata</name>
    <name type="common">Siberian crab apple</name>
    <name type="synonym">Pyrus baccata</name>
    <dbReference type="NCBI Taxonomy" id="106549"/>
    <lineage>
        <taxon>Eukaryota</taxon>
        <taxon>Viridiplantae</taxon>
        <taxon>Streptophyta</taxon>
        <taxon>Embryophyta</taxon>
        <taxon>Tracheophyta</taxon>
        <taxon>Spermatophyta</taxon>
        <taxon>Magnoliopsida</taxon>
        <taxon>eudicotyledons</taxon>
        <taxon>Gunneridae</taxon>
        <taxon>Pentapetalae</taxon>
        <taxon>rosids</taxon>
        <taxon>fabids</taxon>
        <taxon>Rosales</taxon>
        <taxon>Rosaceae</taxon>
        <taxon>Amygdaloideae</taxon>
        <taxon>Maleae</taxon>
        <taxon>Malus</taxon>
    </lineage>
</organism>
<protein>
    <submittedName>
        <fullName evidence="2">Uncharacterized protein</fullName>
    </submittedName>
</protein>
<feature type="region of interest" description="Disordered" evidence="1">
    <location>
        <begin position="15"/>
        <end position="34"/>
    </location>
</feature>
<sequence>MWVAELQQGRWAWIGKEGKGGGRSVEPQPPPGTTTASKVCVLNFTSTASPYNLGAWFGSGNSGGPAIEVRSATLDTWVPEQVAYIQCHAESENTKGTVSYPH</sequence>
<evidence type="ECO:0000313" key="3">
    <source>
        <dbReference type="Proteomes" id="UP000315295"/>
    </source>
</evidence>
<reference evidence="2 3" key="1">
    <citation type="journal article" date="2019" name="G3 (Bethesda)">
        <title>Sequencing of a Wild Apple (Malus baccata) Genome Unravels the Differences Between Cultivated and Wild Apple Species Regarding Disease Resistance and Cold Tolerance.</title>
        <authorList>
            <person name="Chen X."/>
        </authorList>
    </citation>
    <scope>NUCLEOTIDE SEQUENCE [LARGE SCALE GENOMIC DNA]</scope>
    <source>
        <strain evidence="3">cv. Shandingzi</strain>
        <tissue evidence="2">Leaves</tissue>
    </source>
</reference>
<evidence type="ECO:0000313" key="2">
    <source>
        <dbReference type="EMBL" id="TQE14079.1"/>
    </source>
</evidence>
<dbReference type="AlphaFoldDB" id="A0A540NSU3"/>
<comment type="caution">
    <text evidence="2">The sequence shown here is derived from an EMBL/GenBank/DDBJ whole genome shotgun (WGS) entry which is preliminary data.</text>
</comment>
<keyword evidence="3" id="KW-1185">Reference proteome</keyword>